<dbReference type="PANTHER" id="PTHR33529">
    <property type="entry name" value="SLR0882 PROTEIN-RELATED"/>
    <property type="match status" value="1"/>
</dbReference>
<evidence type="ECO:0000256" key="3">
    <source>
        <dbReference type="ARBA" id="ARBA00022692"/>
    </source>
</evidence>
<comment type="subcellular location">
    <subcellularLocation>
        <location evidence="1">Cell membrane</location>
        <topology evidence="1">Multi-pass membrane protein</topology>
    </subcellularLocation>
</comment>
<evidence type="ECO:0000256" key="5">
    <source>
        <dbReference type="ARBA" id="ARBA00023136"/>
    </source>
</evidence>
<dbReference type="Pfam" id="PF03739">
    <property type="entry name" value="LptF_LptG"/>
    <property type="match status" value="1"/>
</dbReference>
<dbReference type="EMBL" id="FRAS01000020">
    <property type="protein sequence ID" value="SHL72880.1"/>
    <property type="molecule type" value="Genomic_DNA"/>
</dbReference>
<organism evidence="7 8">
    <name type="scientific">Hymenobacter psychrotolerans DSM 18569</name>
    <dbReference type="NCBI Taxonomy" id="1121959"/>
    <lineage>
        <taxon>Bacteria</taxon>
        <taxon>Pseudomonadati</taxon>
        <taxon>Bacteroidota</taxon>
        <taxon>Cytophagia</taxon>
        <taxon>Cytophagales</taxon>
        <taxon>Hymenobacteraceae</taxon>
        <taxon>Hymenobacter</taxon>
    </lineage>
</organism>
<keyword evidence="8" id="KW-1185">Reference proteome</keyword>
<dbReference type="AlphaFoldDB" id="A0A1M7D079"/>
<reference evidence="8" key="1">
    <citation type="submission" date="2016-11" db="EMBL/GenBank/DDBJ databases">
        <authorList>
            <person name="Varghese N."/>
            <person name="Submissions S."/>
        </authorList>
    </citation>
    <scope>NUCLEOTIDE SEQUENCE [LARGE SCALE GENOMIC DNA]</scope>
    <source>
        <strain evidence="8">DSM 18569</strain>
    </source>
</reference>
<evidence type="ECO:0000256" key="6">
    <source>
        <dbReference type="SAM" id="Phobius"/>
    </source>
</evidence>
<sequence>MAGSDGESGSSSRMKKLDKLILKAFAGPFLLTLAVVEFILLTQYMLKYLDDLVGKDLGAEVLVQLLFYFAVLLLPIALPLAVLLSSLMTFGTLGEHHELTAIKTSGISLTRILRPVMITSVSLALFAFWFNNTIVPKANLKAFSLLWDVRQQKLALDIRPGVFYSGIPGYTIKVNDKLGEEGDVLMGIMIYDHTQGTGNMRVILADSGRMFTRFGGQYLGLELFRGQSYVEQPDSRSRSGATFIRQAFNRNMITFSLKSFDLNRTKTELFAENKMMKNIPQLVAFIDSLQKRLRTERSQVPHLVAPYYAYLRFDTVGQAQNRRAELVQVPDTRLPVLNAGVLEQATNRARNLKSFAGSTGERLANLAKESGNYRIEIYRKYVQSTAILLMFLIGAPLGAIIKKGGLGVPILVSILFFIVYYILSIMGEKYGREGVMPVSFGMWMSTLALLPFGLFFLYQARNDSGLLDWDLRRLLPAWLRWPFRGYKKTL</sequence>
<evidence type="ECO:0000256" key="2">
    <source>
        <dbReference type="ARBA" id="ARBA00022475"/>
    </source>
</evidence>
<dbReference type="InterPro" id="IPR005495">
    <property type="entry name" value="LptG/LptF_permease"/>
</dbReference>
<evidence type="ECO:0000313" key="7">
    <source>
        <dbReference type="EMBL" id="SHL72880.1"/>
    </source>
</evidence>
<keyword evidence="3 6" id="KW-0812">Transmembrane</keyword>
<proteinExistence type="predicted"/>
<dbReference type="STRING" id="1121959.SAMN02746009_03259"/>
<evidence type="ECO:0000313" key="8">
    <source>
        <dbReference type="Proteomes" id="UP000183947"/>
    </source>
</evidence>
<dbReference type="GO" id="GO:0015920">
    <property type="term" value="P:lipopolysaccharide transport"/>
    <property type="evidence" value="ECO:0007669"/>
    <property type="project" value="TreeGrafter"/>
</dbReference>
<keyword evidence="4 6" id="KW-1133">Transmembrane helix</keyword>
<gene>
    <name evidence="7" type="ORF">SAMN02746009_03259</name>
</gene>
<keyword evidence="2" id="KW-1003">Cell membrane</keyword>
<feature type="transmembrane region" description="Helical" evidence="6">
    <location>
        <begin position="381"/>
        <end position="401"/>
    </location>
</feature>
<keyword evidence="5 6" id="KW-0472">Membrane</keyword>
<dbReference type="Proteomes" id="UP000183947">
    <property type="component" value="Unassembled WGS sequence"/>
</dbReference>
<feature type="transmembrane region" description="Helical" evidence="6">
    <location>
        <begin position="66"/>
        <end position="91"/>
    </location>
</feature>
<dbReference type="GO" id="GO:0043190">
    <property type="term" value="C:ATP-binding cassette (ABC) transporter complex"/>
    <property type="evidence" value="ECO:0007669"/>
    <property type="project" value="TreeGrafter"/>
</dbReference>
<name>A0A1M7D079_9BACT</name>
<protein>
    <submittedName>
        <fullName evidence="7">Lipopolysaccharide export system permease protein</fullName>
    </submittedName>
</protein>
<feature type="transmembrane region" description="Helical" evidence="6">
    <location>
        <begin position="438"/>
        <end position="458"/>
    </location>
</feature>
<accession>A0A1M7D079</accession>
<dbReference type="PANTHER" id="PTHR33529:SF6">
    <property type="entry name" value="YJGP_YJGQ FAMILY PERMEASE"/>
    <property type="match status" value="1"/>
</dbReference>
<evidence type="ECO:0000256" key="4">
    <source>
        <dbReference type="ARBA" id="ARBA00022989"/>
    </source>
</evidence>
<feature type="transmembrane region" description="Helical" evidence="6">
    <location>
        <begin position="20"/>
        <end position="46"/>
    </location>
</feature>
<feature type="transmembrane region" description="Helical" evidence="6">
    <location>
        <begin position="408"/>
        <end position="426"/>
    </location>
</feature>
<evidence type="ECO:0000256" key="1">
    <source>
        <dbReference type="ARBA" id="ARBA00004651"/>
    </source>
</evidence>